<feature type="domain" description="Type I restriction modification DNA specificity" evidence="4">
    <location>
        <begin position="17"/>
        <end position="199"/>
    </location>
</feature>
<protein>
    <submittedName>
        <fullName evidence="5">Restriction endonuclease subunit S</fullName>
        <ecNumber evidence="5">3.1.21.-</ecNumber>
    </submittedName>
</protein>
<name>A0ABW3NTP8_9FLAO</name>
<accession>A0ABW3NTP8</accession>
<dbReference type="InterPro" id="IPR044946">
    <property type="entry name" value="Restrct_endonuc_typeI_TRD_sf"/>
</dbReference>
<keyword evidence="6" id="KW-1185">Reference proteome</keyword>
<keyword evidence="5" id="KW-0378">Hydrolase</keyword>
<dbReference type="PANTHER" id="PTHR30408">
    <property type="entry name" value="TYPE-1 RESTRICTION ENZYME ECOKI SPECIFICITY PROTEIN"/>
    <property type="match status" value="1"/>
</dbReference>
<evidence type="ECO:0000259" key="4">
    <source>
        <dbReference type="Pfam" id="PF01420"/>
    </source>
</evidence>
<keyword evidence="5" id="KW-0540">Nuclease</keyword>
<keyword evidence="2" id="KW-0680">Restriction system</keyword>
<dbReference type="InterPro" id="IPR000055">
    <property type="entry name" value="Restrct_endonuc_typeI_TRD"/>
</dbReference>
<comment type="similarity">
    <text evidence="1">Belongs to the type-I restriction system S methylase family.</text>
</comment>
<comment type="caution">
    <text evidence="5">The sequence shown here is derived from an EMBL/GenBank/DDBJ whole genome shotgun (WGS) entry which is preliminary data.</text>
</comment>
<organism evidence="5 6">
    <name type="scientific">Salegentibacter chungangensis</name>
    <dbReference type="NCBI Taxonomy" id="1335724"/>
    <lineage>
        <taxon>Bacteria</taxon>
        <taxon>Pseudomonadati</taxon>
        <taxon>Bacteroidota</taxon>
        <taxon>Flavobacteriia</taxon>
        <taxon>Flavobacteriales</taxon>
        <taxon>Flavobacteriaceae</taxon>
        <taxon>Salegentibacter</taxon>
    </lineage>
</organism>
<evidence type="ECO:0000256" key="1">
    <source>
        <dbReference type="ARBA" id="ARBA00010923"/>
    </source>
</evidence>
<reference evidence="6" key="1">
    <citation type="journal article" date="2019" name="Int. J. Syst. Evol. Microbiol.">
        <title>The Global Catalogue of Microorganisms (GCM) 10K type strain sequencing project: providing services to taxonomists for standard genome sequencing and annotation.</title>
        <authorList>
            <consortium name="The Broad Institute Genomics Platform"/>
            <consortium name="The Broad Institute Genome Sequencing Center for Infectious Disease"/>
            <person name="Wu L."/>
            <person name="Ma J."/>
        </authorList>
    </citation>
    <scope>NUCLEOTIDE SEQUENCE [LARGE SCALE GENOMIC DNA]</scope>
    <source>
        <strain evidence="6">CCUG 64793</strain>
    </source>
</reference>
<sequence length="439" mass="49883">MELKETKIGFCIPDFDPIRLKDFLSSNDAGKWGADPKDDNSIAVVRSTNFNDTGYLDLSDVAERALSEDEYLKTKLKENDIVIERSGGSANQPVGRVSFVTKDIEETGFGFSNFIQRIRVSDEYDAKFVFYCLYHLHSAGITQTMQTQTNGIRNLEYRYYLNQRLPKPSPTEQTQIANALSTVDKTIQATKNSIAKLEKLKTSLMQNLLTGKMKPDGSWRTEDEFYLDEKFGKVPKGWRISYLKEVQIINKASLPASTDPNYELQYITIEAVSTDSIDYDLVPTYKFSEAPGRARRIIKKGDFIVSTVRPNLKGFARIKEEGDNLICSTGFATVSPKGNQVSDFYFFQILSFIGEKQFASFISGSNYPAVTDRDFKKLKVYEAPFEEQKIITEKIQTVFTVVENKQESIKQLNNLKKSLMQNLLTGKVRIPEDAKNELE</sequence>
<dbReference type="RefSeq" id="WP_380745707.1">
    <property type="nucleotide sequence ID" value="NZ_JBHTLI010000002.1"/>
</dbReference>
<dbReference type="SUPFAM" id="SSF116734">
    <property type="entry name" value="DNA methylase specificity domain"/>
    <property type="match status" value="2"/>
</dbReference>
<gene>
    <name evidence="5" type="ORF">ACFQ3Q_10845</name>
</gene>
<dbReference type="GO" id="GO:0016787">
    <property type="term" value="F:hydrolase activity"/>
    <property type="evidence" value="ECO:0007669"/>
    <property type="project" value="UniProtKB-KW"/>
</dbReference>
<dbReference type="Gene3D" id="3.90.220.20">
    <property type="entry name" value="DNA methylase specificity domains"/>
    <property type="match status" value="3"/>
</dbReference>
<dbReference type="InterPro" id="IPR052021">
    <property type="entry name" value="Type-I_RS_S_subunit"/>
</dbReference>
<dbReference type="Pfam" id="PF01420">
    <property type="entry name" value="Methylase_S"/>
    <property type="match status" value="2"/>
</dbReference>
<keyword evidence="3" id="KW-0238">DNA-binding</keyword>
<keyword evidence="5" id="KW-0255">Endonuclease</keyword>
<feature type="domain" description="Type I restriction modification DNA specificity" evidence="4">
    <location>
        <begin position="235"/>
        <end position="413"/>
    </location>
</feature>
<dbReference type="GO" id="GO:0004519">
    <property type="term" value="F:endonuclease activity"/>
    <property type="evidence" value="ECO:0007669"/>
    <property type="project" value="UniProtKB-KW"/>
</dbReference>
<evidence type="ECO:0000313" key="5">
    <source>
        <dbReference type="EMBL" id="MFD1096247.1"/>
    </source>
</evidence>
<evidence type="ECO:0000256" key="3">
    <source>
        <dbReference type="ARBA" id="ARBA00023125"/>
    </source>
</evidence>
<dbReference type="EMBL" id="JBHTLI010000002">
    <property type="protein sequence ID" value="MFD1096247.1"/>
    <property type="molecule type" value="Genomic_DNA"/>
</dbReference>
<evidence type="ECO:0000313" key="6">
    <source>
        <dbReference type="Proteomes" id="UP001597131"/>
    </source>
</evidence>
<dbReference type="Proteomes" id="UP001597131">
    <property type="component" value="Unassembled WGS sequence"/>
</dbReference>
<dbReference type="PANTHER" id="PTHR30408:SF12">
    <property type="entry name" value="TYPE I RESTRICTION ENZYME MJAVIII SPECIFICITY SUBUNIT"/>
    <property type="match status" value="1"/>
</dbReference>
<dbReference type="EC" id="3.1.21.-" evidence="5"/>
<evidence type="ECO:0000256" key="2">
    <source>
        <dbReference type="ARBA" id="ARBA00022747"/>
    </source>
</evidence>
<proteinExistence type="inferred from homology"/>